<reference evidence="1" key="1">
    <citation type="submission" date="2022-07" db="EMBL/GenBank/DDBJ databases">
        <title>Chromosome-level genome of Muraenolepis orangiensis.</title>
        <authorList>
            <person name="Kim J."/>
        </authorList>
    </citation>
    <scope>NUCLEOTIDE SEQUENCE</scope>
    <source>
        <strain evidence="1">KU_S4_2022</strain>
        <tissue evidence="1">Muscle</tissue>
    </source>
</reference>
<comment type="caution">
    <text evidence="1">The sequence shown here is derived from an EMBL/GenBank/DDBJ whole genome shotgun (WGS) entry which is preliminary data.</text>
</comment>
<evidence type="ECO:0000313" key="2">
    <source>
        <dbReference type="Proteomes" id="UP001148018"/>
    </source>
</evidence>
<dbReference type="AlphaFoldDB" id="A0A9Q0D8Y2"/>
<gene>
    <name evidence="1" type="ORF">NHX12_014914</name>
</gene>
<proteinExistence type="predicted"/>
<sequence length="87" mass="9503">MDGCFVVWFGLGADFPKFLTNQTIFYSWEGNPVNINCPTPPPAGCFTIAAEVTANTGVYNCEGRSLLEVRLPPLPPAHPVCFWGKRG</sequence>
<keyword evidence="2" id="KW-1185">Reference proteome</keyword>
<name>A0A9Q0D8Y2_9TELE</name>
<dbReference type="Proteomes" id="UP001148018">
    <property type="component" value="Unassembled WGS sequence"/>
</dbReference>
<organism evidence="1 2">
    <name type="scientific">Muraenolepis orangiensis</name>
    <name type="common">Patagonian moray cod</name>
    <dbReference type="NCBI Taxonomy" id="630683"/>
    <lineage>
        <taxon>Eukaryota</taxon>
        <taxon>Metazoa</taxon>
        <taxon>Chordata</taxon>
        <taxon>Craniata</taxon>
        <taxon>Vertebrata</taxon>
        <taxon>Euteleostomi</taxon>
        <taxon>Actinopterygii</taxon>
        <taxon>Neopterygii</taxon>
        <taxon>Teleostei</taxon>
        <taxon>Neoteleostei</taxon>
        <taxon>Acanthomorphata</taxon>
        <taxon>Zeiogadaria</taxon>
        <taxon>Gadariae</taxon>
        <taxon>Gadiformes</taxon>
        <taxon>Muraenolepidoidei</taxon>
        <taxon>Muraenolepididae</taxon>
        <taxon>Muraenolepis</taxon>
    </lineage>
</organism>
<accession>A0A9Q0D8Y2</accession>
<dbReference type="OrthoDB" id="190835at2759"/>
<evidence type="ECO:0000313" key="1">
    <source>
        <dbReference type="EMBL" id="KAJ3584419.1"/>
    </source>
</evidence>
<protein>
    <submittedName>
        <fullName evidence="1">Uncharacterized protein</fullName>
    </submittedName>
</protein>
<dbReference type="EMBL" id="JANIIK010000119">
    <property type="protein sequence ID" value="KAJ3584419.1"/>
    <property type="molecule type" value="Genomic_DNA"/>
</dbReference>